<gene>
    <name evidence="5" type="ORF">GX662_06210</name>
</gene>
<evidence type="ECO:0000259" key="4">
    <source>
        <dbReference type="Pfam" id="PF00710"/>
    </source>
</evidence>
<evidence type="ECO:0000256" key="2">
    <source>
        <dbReference type="ARBA" id="ARBA00012920"/>
    </source>
</evidence>
<feature type="non-terminal residue" evidence="5">
    <location>
        <position position="35"/>
    </location>
</feature>
<feature type="domain" description="L-asparaginase N-terminal" evidence="4">
    <location>
        <begin position="2"/>
        <end position="33"/>
    </location>
</feature>
<dbReference type="RefSeq" id="WP_276645687.1">
    <property type="nucleotide sequence ID" value="NZ_JAAZCD010000140.1"/>
</dbReference>
<dbReference type="PROSITE" id="PS51732">
    <property type="entry name" value="ASN_GLN_ASE_3"/>
    <property type="match status" value="1"/>
</dbReference>
<dbReference type="EC" id="3.5.1.1" evidence="2"/>
<dbReference type="EMBL" id="JAAZCD010000140">
    <property type="protein sequence ID" value="NLD31839.1"/>
    <property type="molecule type" value="Genomic_DNA"/>
</dbReference>
<accession>A0A847D4U7</accession>
<dbReference type="PIRSF" id="PIRSF001220">
    <property type="entry name" value="L-ASNase_gatD"/>
    <property type="match status" value="1"/>
</dbReference>
<dbReference type="InterPro" id="IPR036152">
    <property type="entry name" value="Asp/glu_Ase-like_sf"/>
</dbReference>
<reference evidence="5 6" key="1">
    <citation type="journal article" date="2020" name="Biotechnol. Biofuels">
        <title>New insights from the biogas microbiome by comprehensive genome-resolved metagenomics of nearly 1600 species originating from multiple anaerobic digesters.</title>
        <authorList>
            <person name="Campanaro S."/>
            <person name="Treu L."/>
            <person name="Rodriguez-R L.M."/>
            <person name="Kovalovszki A."/>
            <person name="Ziels R.M."/>
            <person name="Maus I."/>
            <person name="Zhu X."/>
            <person name="Kougias P.G."/>
            <person name="Basile A."/>
            <person name="Luo G."/>
            <person name="Schluter A."/>
            <person name="Konstantinidis K.T."/>
            <person name="Angelidaki I."/>
        </authorList>
    </citation>
    <scope>NUCLEOTIDE SEQUENCE [LARGE SCALE GENOMIC DNA]</scope>
    <source>
        <strain evidence="5">AS07pgkLD_105</strain>
    </source>
</reference>
<dbReference type="GO" id="GO:0006520">
    <property type="term" value="P:amino acid metabolic process"/>
    <property type="evidence" value="ECO:0007669"/>
    <property type="project" value="InterPro"/>
</dbReference>
<name>A0A847D4U7_9LACT</name>
<dbReference type="GO" id="GO:0004067">
    <property type="term" value="F:asparaginase activity"/>
    <property type="evidence" value="ECO:0007669"/>
    <property type="project" value="UniProtKB-UniRule"/>
</dbReference>
<dbReference type="Pfam" id="PF00710">
    <property type="entry name" value="Asparaginase"/>
    <property type="match status" value="1"/>
</dbReference>
<dbReference type="InterPro" id="IPR006034">
    <property type="entry name" value="Asparaginase/glutaminase-like"/>
</dbReference>
<comment type="similarity">
    <text evidence="1">Belongs to the asparaginase 1 family.</text>
</comment>
<dbReference type="SUPFAM" id="SSF53774">
    <property type="entry name" value="Glutaminase/Asparaginase"/>
    <property type="match status" value="1"/>
</dbReference>
<feature type="active site" evidence="3">
    <location>
        <position position="7"/>
    </location>
</feature>
<dbReference type="PROSITE" id="PS00144">
    <property type="entry name" value="ASN_GLN_ASE_1"/>
    <property type="match status" value="1"/>
</dbReference>
<evidence type="ECO:0000256" key="1">
    <source>
        <dbReference type="ARBA" id="ARBA00010518"/>
    </source>
</evidence>
<dbReference type="AlphaFoldDB" id="A0A847D4U7"/>
<evidence type="ECO:0000313" key="5">
    <source>
        <dbReference type="EMBL" id="NLD31839.1"/>
    </source>
</evidence>
<dbReference type="InterPro" id="IPR020827">
    <property type="entry name" value="Asparaginase/glutaminase_AS1"/>
</dbReference>
<comment type="caution">
    <text evidence="5">The sequence shown here is derived from an EMBL/GenBank/DDBJ whole genome shotgun (WGS) entry which is preliminary data.</text>
</comment>
<organism evidence="5 6">
    <name type="scientific">Trichococcus flocculiformis</name>
    <dbReference type="NCBI Taxonomy" id="82803"/>
    <lineage>
        <taxon>Bacteria</taxon>
        <taxon>Bacillati</taxon>
        <taxon>Bacillota</taxon>
        <taxon>Bacilli</taxon>
        <taxon>Lactobacillales</taxon>
        <taxon>Carnobacteriaceae</taxon>
        <taxon>Trichococcus</taxon>
    </lineage>
</organism>
<sequence>MIGTGGTIASKITPNGLDPQLTSEEILAFIPGISA</sequence>
<proteinExistence type="inferred from homology"/>
<dbReference type="Proteomes" id="UP000589373">
    <property type="component" value="Unassembled WGS sequence"/>
</dbReference>
<protein>
    <recommendedName>
        <fullName evidence="2">asparaginase</fullName>
        <ecNumber evidence="2">3.5.1.1</ecNumber>
    </recommendedName>
</protein>
<evidence type="ECO:0000313" key="6">
    <source>
        <dbReference type="Proteomes" id="UP000589373"/>
    </source>
</evidence>
<dbReference type="InterPro" id="IPR027474">
    <property type="entry name" value="L-asparaginase_N"/>
</dbReference>
<evidence type="ECO:0000256" key="3">
    <source>
        <dbReference type="PROSITE-ProRule" id="PRU10099"/>
    </source>
</evidence>
<dbReference type="PIRSF" id="PIRSF500176">
    <property type="entry name" value="L_ASNase"/>
    <property type="match status" value="1"/>
</dbReference>